<organism evidence="6 7">
    <name type="scientific">Flavobacterium orientale</name>
    <dbReference type="NCBI Taxonomy" id="1756020"/>
    <lineage>
        <taxon>Bacteria</taxon>
        <taxon>Pseudomonadati</taxon>
        <taxon>Bacteroidota</taxon>
        <taxon>Flavobacteriia</taxon>
        <taxon>Flavobacteriales</taxon>
        <taxon>Flavobacteriaceae</taxon>
        <taxon>Flavobacterium</taxon>
    </lineage>
</organism>
<dbReference type="Pfam" id="PF23759">
    <property type="entry name" value="GBD_T9SS_assoc"/>
    <property type="match status" value="3"/>
</dbReference>
<reference evidence="6" key="2">
    <citation type="submission" date="2020-09" db="EMBL/GenBank/DDBJ databases">
        <authorList>
            <person name="Sun Q."/>
            <person name="Zhou Y."/>
        </authorList>
    </citation>
    <scope>NUCLEOTIDE SEQUENCE</scope>
    <source>
        <strain evidence="6">CGMCC 1.12506</strain>
    </source>
</reference>
<feature type="signal peptide" evidence="2">
    <location>
        <begin position="1"/>
        <end position="20"/>
    </location>
</feature>
<dbReference type="InterPro" id="IPR049804">
    <property type="entry name" value="Choice_anch_L"/>
</dbReference>
<protein>
    <recommendedName>
        <fullName evidence="8">Secretion system C-terminal sorting domain-containing protein</fullName>
    </recommendedName>
</protein>
<dbReference type="Proteomes" id="UP000625735">
    <property type="component" value="Unassembled WGS sequence"/>
</dbReference>
<dbReference type="NCBIfam" id="NF038133">
    <property type="entry name" value="choice_anch_L"/>
    <property type="match status" value="1"/>
</dbReference>
<evidence type="ECO:0000259" key="4">
    <source>
        <dbReference type="Pfam" id="PF23759"/>
    </source>
</evidence>
<dbReference type="RefSeq" id="WP_188363003.1">
    <property type="nucleotide sequence ID" value="NZ_BMFG01000012.1"/>
</dbReference>
<name>A0A916Y8L3_9FLAO</name>
<accession>A0A916Y8L3</accession>
<feature type="domain" description="T9SS-like galactose binding" evidence="4">
    <location>
        <begin position="522"/>
        <end position="651"/>
    </location>
</feature>
<keyword evidence="7" id="KW-1185">Reference proteome</keyword>
<dbReference type="Pfam" id="PF18962">
    <property type="entry name" value="Por_Secre_tail"/>
    <property type="match status" value="1"/>
</dbReference>
<gene>
    <name evidence="6" type="ORF">GCM10011343_25750</name>
</gene>
<dbReference type="NCBIfam" id="TIGR04183">
    <property type="entry name" value="Por_Secre_tail"/>
    <property type="match status" value="1"/>
</dbReference>
<feature type="domain" description="Secretion system C-terminal sorting" evidence="3">
    <location>
        <begin position="1297"/>
        <end position="1370"/>
    </location>
</feature>
<evidence type="ECO:0008006" key="8">
    <source>
        <dbReference type="Google" id="ProtNLM"/>
    </source>
</evidence>
<feature type="domain" description="DUF7619" evidence="5">
    <location>
        <begin position="1146"/>
        <end position="1279"/>
    </location>
</feature>
<sequence>MKQTLLYCFFALFFSLPVLSQENAPGEVCSTAIPISSLPYTTTDNTANYGDDYSGTAGTASCGSSSSYLNGDDVFYTFTATSNNPVTITMTPTNTWSGLFVYNSCANIGISCIDGVANSSANPRVIVLPVTAGQTYYIAISSWATSTNSQSTLYTLSIVENTCTNLTASYSVVSDCANGDQFNVVTTIANMGSASSITITSNQGGFSQVVTAPGTVQFGPFPNGTPVVITSQNTTDPNCFSNSQTLTQSFCPASNNLCANAVSVTCGTTVSQSTVGATIAGAPSFTCGTSPGAGGLWYSYVGTGDIATMSLCNSSYDTKIQVLTGSCGAFTCVAGNDDFCGSRSQVTFVSTLGTIYYVYVYGYSTSQGAFTLNVSCEAAPTPPANDACENATQLTVNTNTSCALATPGTITGATPSPQPNTCVGTTNDDVWFQFVATQPSHVIELSNISGSTTNLNHAVFTASNTTGCTDLTLLYCSDPNTSTAQNLTPGQIYYIRIYSSGNTPFQTVSFDVCVRELPPPPANDSCTNAQVLPVNSDTTCTVTSSAILSGATPSQQTNTCSGMSNADIWFEFTATHEAHILTLSNIVGSIQNLDHAVYSAISTTSPCNDLTLIYCSAPNDSFHTSYVVGQTYYLRVYAVADNPSGTATFDICITTPNTPITVSTTEFTVPELIENILINSDCSLASNITWSTGTNFNSVNGIGYFNRNGSDFPFAEGIVLSTGNAASIPGANLTTLSDGTTEWVGDNDLNSIILAATGQPMNSRNATKIEFDFVPQTNFISFDFLFASEEYGTYQCNFADAFAFLLTNMSTGVTTNLAVVPGTQQPVSVVTIRNQLYNMSCTSVNPDFFDTFYGPNGQSNYSAAINFNGITHPLTASSVVVPNTQYRIKLVVADRQDNIFDSAVFIEGGSFALGTQCQNVIQLEAFIDSNGNGVKDAGENPYTLGTFNHNINDAPEMNITYSPSGIAYIVVDNTSDSYDFTYQIYPEVAAYFNTTTSHSNITFNASGNNVYYFPITVTQPYSDVEVNLTATFGPNPGFPYSNTISYKNNGVTPASGTLTYVKDPVLTITSVSQAGTVANASGFTYAFTNLAPNEVRTIQVGLLTPTIPTVALGDQLTNSVSSTSVGDFNANNNSASLLQIVSGSYDPNDKLEAHGPEILYSTFGADDYLYYTIRFQNTGTANAETVIITDFLDSQLDETSIRMISASHAYTMNRIGADLTWEFAAINLVPTLVSEADSQGYVHFKIKPKSGYAVGDIIPNTAQIYFDFNDPIITNTCMTEFVTTLGTDEFTAGNLVLYPNPANDRVTISVNNSTDTIANIRMMDVLGQVVHQQKGTPNETVVDISGLSTGVYLVEIVTQNQFTIVKKLVIE</sequence>
<keyword evidence="1 2" id="KW-0732">Signal</keyword>
<dbReference type="Gene3D" id="2.60.120.380">
    <property type="match status" value="1"/>
</dbReference>
<dbReference type="EMBL" id="BMFG01000012">
    <property type="protein sequence ID" value="GGD34708.1"/>
    <property type="molecule type" value="Genomic_DNA"/>
</dbReference>
<feature type="chain" id="PRO_5037111054" description="Secretion system C-terminal sorting domain-containing protein" evidence="2">
    <location>
        <begin position="21"/>
        <end position="1371"/>
    </location>
</feature>
<dbReference type="Gene3D" id="2.60.40.740">
    <property type="match status" value="1"/>
</dbReference>
<evidence type="ECO:0000259" key="5">
    <source>
        <dbReference type="Pfam" id="PF24595"/>
    </source>
</evidence>
<evidence type="ECO:0000256" key="2">
    <source>
        <dbReference type="SAM" id="SignalP"/>
    </source>
</evidence>
<evidence type="ECO:0000313" key="7">
    <source>
        <dbReference type="Proteomes" id="UP000625735"/>
    </source>
</evidence>
<evidence type="ECO:0000256" key="1">
    <source>
        <dbReference type="ARBA" id="ARBA00022729"/>
    </source>
</evidence>
<feature type="domain" description="T9SS-like galactose binding" evidence="4">
    <location>
        <begin position="384"/>
        <end position="511"/>
    </location>
</feature>
<dbReference type="InterPro" id="IPR026444">
    <property type="entry name" value="Secre_tail"/>
</dbReference>
<dbReference type="Pfam" id="PF24595">
    <property type="entry name" value="DUF7619"/>
    <property type="match status" value="1"/>
</dbReference>
<evidence type="ECO:0000259" key="3">
    <source>
        <dbReference type="Pfam" id="PF18962"/>
    </source>
</evidence>
<dbReference type="InterPro" id="IPR055353">
    <property type="entry name" value="DUF7619"/>
</dbReference>
<evidence type="ECO:0000313" key="6">
    <source>
        <dbReference type="EMBL" id="GGD34708.1"/>
    </source>
</evidence>
<dbReference type="InterPro" id="IPR056600">
    <property type="entry name" value="GBD_T9SS_assoc"/>
</dbReference>
<feature type="domain" description="T9SS-like galactose binding" evidence="4">
    <location>
        <begin position="29"/>
        <end position="150"/>
    </location>
</feature>
<reference evidence="6" key="1">
    <citation type="journal article" date="2014" name="Int. J. Syst. Evol. Microbiol.">
        <title>Complete genome sequence of Corynebacterium casei LMG S-19264T (=DSM 44701T), isolated from a smear-ripened cheese.</title>
        <authorList>
            <consortium name="US DOE Joint Genome Institute (JGI-PGF)"/>
            <person name="Walter F."/>
            <person name="Albersmeier A."/>
            <person name="Kalinowski J."/>
            <person name="Ruckert C."/>
        </authorList>
    </citation>
    <scope>NUCLEOTIDE SEQUENCE</scope>
    <source>
        <strain evidence="6">CGMCC 1.12506</strain>
    </source>
</reference>
<comment type="caution">
    <text evidence="6">The sequence shown here is derived from an EMBL/GenBank/DDBJ whole genome shotgun (WGS) entry which is preliminary data.</text>
</comment>
<proteinExistence type="predicted"/>